<evidence type="ECO:0000256" key="1">
    <source>
        <dbReference type="ARBA" id="ARBA00005854"/>
    </source>
</evidence>
<protein>
    <recommendedName>
        <fullName evidence="3">D-isomer specific 2-hydroxyacid dehydrogenase NAD-binding domain-containing protein</fullName>
    </recommendedName>
</protein>
<dbReference type="Proteomes" id="UP001189429">
    <property type="component" value="Unassembled WGS sequence"/>
</dbReference>
<dbReference type="InterPro" id="IPR036291">
    <property type="entry name" value="NAD(P)-bd_dom_sf"/>
</dbReference>
<dbReference type="EMBL" id="CAUYUJ010016199">
    <property type="protein sequence ID" value="CAK0862826.1"/>
    <property type="molecule type" value="Genomic_DNA"/>
</dbReference>
<comment type="caution">
    <text evidence="4">The sequence shown here is derived from an EMBL/GenBank/DDBJ whole genome shotgun (WGS) entry which is preliminary data.</text>
</comment>
<dbReference type="InterPro" id="IPR006140">
    <property type="entry name" value="D-isomer_DH_NAD-bd"/>
</dbReference>
<comment type="similarity">
    <text evidence="1">Belongs to the D-isomer specific 2-hydroxyacid dehydrogenase family.</text>
</comment>
<dbReference type="InterPro" id="IPR058205">
    <property type="entry name" value="D-LDH-like"/>
</dbReference>
<accession>A0ABN9US29</accession>
<keyword evidence="5" id="KW-1185">Reference proteome</keyword>
<dbReference type="Gene3D" id="3.40.50.720">
    <property type="entry name" value="NAD(P)-binding Rossmann-like Domain"/>
    <property type="match status" value="2"/>
</dbReference>
<evidence type="ECO:0000256" key="2">
    <source>
        <dbReference type="ARBA" id="ARBA00023027"/>
    </source>
</evidence>
<dbReference type="Pfam" id="PF02826">
    <property type="entry name" value="2-Hacid_dh_C"/>
    <property type="match status" value="1"/>
</dbReference>
<reference evidence="4" key="1">
    <citation type="submission" date="2023-10" db="EMBL/GenBank/DDBJ databases">
        <authorList>
            <person name="Chen Y."/>
            <person name="Shah S."/>
            <person name="Dougan E. K."/>
            <person name="Thang M."/>
            <person name="Chan C."/>
        </authorList>
    </citation>
    <scope>NUCLEOTIDE SEQUENCE [LARGE SCALE GENOMIC DNA]</scope>
</reference>
<proteinExistence type="inferred from homology"/>
<organism evidence="4 5">
    <name type="scientific">Prorocentrum cordatum</name>
    <dbReference type="NCBI Taxonomy" id="2364126"/>
    <lineage>
        <taxon>Eukaryota</taxon>
        <taxon>Sar</taxon>
        <taxon>Alveolata</taxon>
        <taxon>Dinophyceae</taxon>
        <taxon>Prorocentrales</taxon>
        <taxon>Prorocentraceae</taxon>
        <taxon>Prorocentrum</taxon>
    </lineage>
</organism>
<evidence type="ECO:0000259" key="3">
    <source>
        <dbReference type="Pfam" id="PF02826"/>
    </source>
</evidence>
<feature type="domain" description="D-isomer specific 2-hydroxyacid dehydrogenase NAD-binding" evidence="3">
    <location>
        <begin position="36"/>
        <end position="134"/>
    </location>
</feature>
<sequence length="147" mass="15735">MAVLAQSALGDTIQRQGITVARVPAYSPHAVAEHAVALMLALNRRIPQAWSKTRGGNFSLVGQMGFDMVGKRVGVVGTGLIGSIVARILKLGFQCDVVAHDVHKNTGLEDIGVRYVELDELFRTSDVITRTTTSRGCTRLCSTAPTT</sequence>
<evidence type="ECO:0000313" key="4">
    <source>
        <dbReference type="EMBL" id="CAK0862826.1"/>
    </source>
</evidence>
<name>A0ABN9US29_9DINO</name>
<dbReference type="SUPFAM" id="SSF51735">
    <property type="entry name" value="NAD(P)-binding Rossmann-fold domains"/>
    <property type="match status" value="1"/>
</dbReference>
<keyword evidence="2" id="KW-0520">NAD</keyword>
<dbReference type="PANTHER" id="PTHR43026">
    <property type="entry name" value="2-HYDROXYACID DEHYDROGENASE HOMOLOG 1-RELATED"/>
    <property type="match status" value="1"/>
</dbReference>
<dbReference type="PANTHER" id="PTHR43026:SF1">
    <property type="entry name" value="2-HYDROXYACID DEHYDROGENASE HOMOLOG 1-RELATED"/>
    <property type="match status" value="1"/>
</dbReference>
<gene>
    <name evidence="4" type="ORF">PCOR1329_LOCUS51144</name>
</gene>
<evidence type="ECO:0000313" key="5">
    <source>
        <dbReference type="Proteomes" id="UP001189429"/>
    </source>
</evidence>